<feature type="compositionally biased region" description="Polar residues" evidence="1">
    <location>
        <begin position="67"/>
        <end position="82"/>
    </location>
</feature>
<protein>
    <submittedName>
        <fullName evidence="2">Uncharacterized protein</fullName>
    </submittedName>
</protein>
<dbReference type="EMBL" id="SDIL01000139">
    <property type="protein sequence ID" value="RXK35387.1"/>
    <property type="molecule type" value="Genomic_DNA"/>
</dbReference>
<organism evidence="2 3">
    <name type="scientific">Tremella mesenterica</name>
    <name type="common">Jelly fungus</name>
    <dbReference type="NCBI Taxonomy" id="5217"/>
    <lineage>
        <taxon>Eukaryota</taxon>
        <taxon>Fungi</taxon>
        <taxon>Dikarya</taxon>
        <taxon>Basidiomycota</taxon>
        <taxon>Agaricomycotina</taxon>
        <taxon>Tremellomycetes</taxon>
        <taxon>Tremellales</taxon>
        <taxon>Tremellaceae</taxon>
        <taxon>Tremella</taxon>
    </lineage>
</organism>
<evidence type="ECO:0000313" key="2">
    <source>
        <dbReference type="EMBL" id="RXK35387.1"/>
    </source>
</evidence>
<dbReference type="VEuPathDB" id="FungiDB:TREMEDRAFT_64441"/>
<proteinExistence type="predicted"/>
<dbReference type="Proteomes" id="UP000289152">
    <property type="component" value="Unassembled WGS sequence"/>
</dbReference>
<comment type="caution">
    <text evidence="2">The sequence shown here is derived from an EMBL/GenBank/DDBJ whole genome shotgun (WGS) entry which is preliminary data.</text>
</comment>
<accession>A0A4Q1BBE5</accession>
<feature type="compositionally biased region" description="Basic and acidic residues" evidence="1">
    <location>
        <begin position="1"/>
        <end position="15"/>
    </location>
</feature>
<feature type="region of interest" description="Disordered" evidence="1">
    <location>
        <begin position="61"/>
        <end position="82"/>
    </location>
</feature>
<keyword evidence="3" id="KW-1185">Reference proteome</keyword>
<evidence type="ECO:0000313" key="3">
    <source>
        <dbReference type="Proteomes" id="UP000289152"/>
    </source>
</evidence>
<feature type="region of interest" description="Disordered" evidence="1">
    <location>
        <begin position="1"/>
        <end position="26"/>
    </location>
</feature>
<name>A0A4Q1BBE5_TREME</name>
<gene>
    <name evidence="2" type="ORF">M231_07358</name>
</gene>
<dbReference type="InParanoid" id="A0A4Q1BBE5"/>
<evidence type="ECO:0000256" key="1">
    <source>
        <dbReference type="SAM" id="MobiDB-lite"/>
    </source>
</evidence>
<sequence>MAKLDGVRLSRDNRSRSTAKLNGVRLSRDNGKRSVAMLGGGTRWASTANYAVVIGRVVGQENGGHRSGNSGAETGTGPQHGTQLVKAGLNGIRVGAVGFHAWRATDSGRSYKFSLEPQQLKLALHTLGTSLHLSSNPHLVFDNGFYTEEERQTALKSGMKLGWCLLQFSESEMVVASETEGEDFTVQIFTELLLKLNAELPPSQIWEEDGAAWRQMEGDNDVISHESRCSTPSTSNVDQLWKDVSGSLSKISIKLGSFLSRPEQLPLALQD</sequence>
<reference evidence="2 3" key="1">
    <citation type="submission" date="2016-06" db="EMBL/GenBank/DDBJ databases">
        <title>Evolution of pathogenesis and genome organization in the Tremellales.</title>
        <authorList>
            <person name="Cuomo C."/>
            <person name="Litvintseva A."/>
            <person name="Heitman J."/>
            <person name="Chen Y."/>
            <person name="Sun S."/>
            <person name="Springer D."/>
            <person name="Dromer F."/>
            <person name="Young S."/>
            <person name="Zeng Q."/>
            <person name="Chapman S."/>
            <person name="Gujja S."/>
            <person name="Saif S."/>
            <person name="Birren B."/>
        </authorList>
    </citation>
    <scope>NUCLEOTIDE SEQUENCE [LARGE SCALE GENOMIC DNA]</scope>
    <source>
        <strain evidence="2 3">ATCC 28783</strain>
    </source>
</reference>
<dbReference type="AlphaFoldDB" id="A0A4Q1BBE5"/>